<dbReference type="EMBL" id="JARJCW010000124">
    <property type="protein sequence ID" value="KAJ7192110.1"/>
    <property type="molecule type" value="Genomic_DNA"/>
</dbReference>
<evidence type="ECO:0000259" key="3">
    <source>
        <dbReference type="SMART" id="SM00195"/>
    </source>
</evidence>
<keyword evidence="5" id="KW-1185">Reference proteome</keyword>
<dbReference type="PANTHER" id="PTHR46377">
    <property type="entry name" value="DUAL SPECIFICITY PROTEIN PHOSPHATASE 19"/>
    <property type="match status" value="1"/>
</dbReference>
<reference evidence="4" key="1">
    <citation type="submission" date="2023-03" db="EMBL/GenBank/DDBJ databases">
        <title>Massive genome expansion in bonnet fungi (Mycena s.s.) driven by repeated elements and novel gene families across ecological guilds.</title>
        <authorList>
            <consortium name="Lawrence Berkeley National Laboratory"/>
            <person name="Harder C.B."/>
            <person name="Miyauchi S."/>
            <person name="Viragh M."/>
            <person name="Kuo A."/>
            <person name="Thoen E."/>
            <person name="Andreopoulos B."/>
            <person name="Lu D."/>
            <person name="Skrede I."/>
            <person name="Drula E."/>
            <person name="Henrissat B."/>
            <person name="Morin E."/>
            <person name="Kohler A."/>
            <person name="Barry K."/>
            <person name="LaButti K."/>
            <person name="Morin E."/>
            <person name="Salamov A."/>
            <person name="Lipzen A."/>
            <person name="Mereny Z."/>
            <person name="Hegedus B."/>
            <person name="Baldrian P."/>
            <person name="Stursova M."/>
            <person name="Weitz H."/>
            <person name="Taylor A."/>
            <person name="Grigoriev I.V."/>
            <person name="Nagy L.G."/>
            <person name="Martin F."/>
            <person name="Kauserud H."/>
        </authorList>
    </citation>
    <scope>NUCLEOTIDE SEQUENCE</scope>
    <source>
        <strain evidence="4">9144</strain>
    </source>
</reference>
<organism evidence="4 5">
    <name type="scientific">Mycena pura</name>
    <dbReference type="NCBI Taxonomy" id="153505"/>
    <lineage>
        <taxon>Eukaryota</taxon>
        <taxon>Fungi</taxon>
        <taxon>Dikarya</taxon>
        <taxon>Basidiomycota</taxon>
        <taxon>Agaricomycotina</taxon>
        <taxon>Agaricomycetes</taxon>
        <taxon>Agaricomycetidae</taxon>
        <taxon>Agaricales</taxon>
        <taxon>Marasmiineae</taxon>
        <taxon>Mycenaceae</taxon>
        <taxon>Mycena</taxon>
    </lineage>
</organism>
<dbReference type="AlphaFoldDB" id="A0AAD6UTQ8"/>
<accession>A0AAD6UTQ8</accession>
<dbReference type="CDD" id="cd14498">
    <property type="entry name" value="DSP"/>
    <property type="match status" value="1"/>
</dbReference>
<dbReference type="InterPro" id="IPR016130">
    <property type="entry name" value="Tyr_Pase_AS"/>
</dbReference>
<evidence type="ECO:0000313" key="4">
    <source>
        <dbReference type="EMBL" id="KAJ7192110.1"/>
    </source>
</evidence>
<gene>
    <name evidence="4" type="ORF">GGX14DRAFT_701455</name>
</gene>
<feature type="region of interest" description="Disordered" evidence="2">
    <location>
        <begin position="259"/>
        <end position="284"/>
    </location>
</feature>
<protein>
    <submittedName>
        <fullName evidence="4">Protein-tyrosine phosphatase-like protein</fullName>
    </submittedName>
</protein>
<dbReference type="InterPro" id="IPR020422">
    <property type="entry name" value="TYR_PHOSPHATASE_DUAL_dom"/>
</dbReference>
<evidence type="ECO:0000256" key="2">
    <source>
        <dbReference type="SAM" id="MobiDB-lite"/>
    </source>
</evidence>
<comment type="caution">
    <text evidence="4">The sequence shown here is derived from an EMBL/GenBank/DDBJ whole genome shotgun (WGS) entry which is preliminary data.</text>
</comment>
<evidence type="ECO:0000313" key="5">
    <source>
        <dbReference type="Proteomes" id="UP001219525"/>
    </source>
</evidence>
<dbReference type="SMART" id="SM00195">
    <property type="entry name" value="DSPc"/>
    <property type="match status" value="1"/>
</dbReference>
<evidence type="ECO:0000256" key="1">
    <source>
        <dbReference type="ARBA" id="ARBA00022801"/>
    </source>
</evidence>
<keyword evidence="1" id="KW-0378">Hydrolase</keyword>
<dbReference type="PROSITE" id="PS00383">
    <property type="entry name" value="TYR_PHOSPHATASE_1"/>
    <property type="match status" value="1"/>
</dbReference>
<dbReference type="Proteomes" id="UP001219525">
    <property type="component" value="Unassembled WGS sequence"/>
</dbReference>
<name>A0AAD6UTQ8_9AGAR</name>
<feature type="compositionally biased region" description="Basic residues" evidence="2">
    <location>
        <begin position="17"/>
        <end position="27"/>
    </location>
</feature>
<dbReference type="Gene3D" id="3.90.190.10">
    <property type="entry name" value="Protein tyrosine phosphatase superfamily"/>
    <property type="match status" value="1"/>
</dbReference>
<feature type="region of interest" description="Disordered" evidence="2">
    <location>
        <begin position="1"/>
        <end position="38"/>
    </location>
</feature>
<feature type="compositionally biased region" description="Low complexity" evidence="2">
    <location>
        <begin position="79"/>
        <end position="113"/>
    </location>
</feature>
<sequence length="381" mass="39353">MCVDVASPSPPHTPLRTPRRARTHPYAHARPNGSPHRRALSMTLGINLNFAREPRERELAPAYASATCLDAPAKYISASSAPEPWPSPSASSSNPFCSSSSSTPTSTIRTPYSASMSAPIPPPYPDVSTSLPSTVPPALSPASTADPPLPSGAPRARHQIDDARLAPYLAPGPSFSPLTPNLVLGDLAFAEDAAALEREGVTHVVSVVGGRVHVPSHIPLARRLHVPLPDAPFADLVGALAPVVAWVRAALAAGGVPVPPGPAPEATQGVPVPEKGGGMPAQQPTPTPVRVLVHCAHGISRSPAVGAALLVALPLVDGVGGDADAMEDSDPATPPTRTRCTTLSAAAAIAYVAARRPATDVNWGFRTQLAEWENVCRAHPT</sequence>
<feature type="region of interest" description="Disordered" evidence="2">
    <location>
        <begin position="79"/>
        <end position="155"/>
    </location>
</feature>
<dbReference type="GO" id="GO:0005737">
    <property type="term" value="C:cytoplasm"/>
    <property type="evidence" value="ECO:0007669"/>
    <property type="project" value="TreeGrafter"/>
</dbReference>
<dbReference type="PANTHER" id="PTHR46377:SF1">
    <property type="entry name" value="DUAL SPECIFICITY PROTEIN PHOSPHATASE 19"/>
    <property type="match status" value="1"/>
</dbReference>
<dbReference type="SUPFAM" id="SSF52799">
    <property type="entry name" value="(Phosphotyrosine protein) phosphatases II"/>
    <property type="match status" value="1"/>
</dbReference>
<feature type="domain" description="Tyrosine-protein phosphatase" evidence="3">
    <location>
        <begin position="174"/>
        <end position="375"/>
    </location>
</feature>
<dbReference type="GO" id="GO:0008579">
    <property type="term" value="F:JUN kinase phosphatase activity"/>
    <property type="evidence" value="ECO:0007669"/>
    <property type="project" value="TreeGrafter"/>
</dbReference>
<dbReference type="InterPro" id="IPR029021">
    <property type="entry name" value="Prot-tyrosine_phosphatase-like"/>
</dbReference>
<proteinExistence type="predicted"/>